<proteinExistence type="predicted"/>
<comment type="caution">
    <text evidence="1">The sequence shown here is derived from an EMBL/GenBank/DDBJ whole genome shotgun (WGS) entry which is preliminary data.</text>
</comment>
<organism evidence="1 2">
    <name type="scientific">Rhizophlyctis rosea</name>
    <dbReference type="NCBI Taxonomy" id="64517"/>
    <lineage>
        <taxon>Eukaryota</taxon>
        <taxon>Fungi</taxon>
        <taxon>Fungi incertae sedis</taxon>
        <taxon>Chytridiomycota</taxon>
        <taxon>Chytridiomycota incertae sedis</taxon>
        <taxon>Chytridiomycetes</taxon>
        <taxon>Rhizophlyctidales</taxon>
        <taxon>Rhizophlyctidaceae</taxon>
        <taxon>Rhizophlyctis</taxon>
    </lineage>
</organism>
<dbReference type="EMBL" id="JADGJD010001671">
    <property type="protein sequence ID" value="KAJ3039059.1"/>
    <property type="molecule type" value="Genomic_DNA"/>
</dbReference>
<keyword evidence="2" id="KW-1185">Reference proteome</keyword>
<dbReference type="Proteomes" id="UP001212841">
    <property type="component" value="Unassembled WGS sequence"/>
</dbReference>
<protein>
    <submittedName>
        <fullName evidence="1">Uncharacterized protein</fullName>
    </submittedName>
</protein>
<accession>A0AAD5SAF0</accession>
<gene>
    <name evidence="1" type="ORF">HK097_002953</name>
</gene>
<sequence>MSYRPRILDQYNALQQRYEAILKHLQDSDILRQMLVAPKTVINIDRGKQTEMVNTKLIHDMENSERALMEKAQALHGKKDLNLADQRAVLQNLKEQKQLLKSYHARVYDAQSVVLQPTNALPEPKQKERTQRLDKEVAEEKANDEKLVKGLMWMTNGPESWVEEDRRRAALSGRGGTMSFHV</sequence>
<evidence type="ECO:0000313" key="2">
    <source>
        <dbReference type="Proteomes" id="UP001212841"/>
    </source>
</evidence>
<evidence type="ECO:0000313" key="1">
    <source>
        <dbReference type="EMBL" id="KAJ3039059.1"/>
    </source>
</evidence>
<name>A0AAD5SAF0_9FUNG</name>
<reference evidence="1" key="1">
    <citation type="submission" date="2020-05" db="EMBL/GenBank/DDBJ databases">
        <title>Phylogenomic resolution of chytrid fungi.</title>
        <authorList>
            <person name="Stajich J.E."/>
            <person name="Amses K."/>
            <person name="Simmons R."/>
            <person name="Seto K."/>
            <person name="Myers J."/>
            <person name="Bonds A."/>
            <person name="Quandt C.A."/>
            <person name="Barry K."/>
            <person name="Liu P."/>
            <person name="Grigoriev I."/>
            <person name="Longcore J.E."/>
            <person name="James T.Y."/>
        </authorList>
    </citation>
    <scope>NUCLEOTIDE SEQUENCE</scope>
    <source>
        <strain evidence="1">JEL0318</strain>
    </source>
</reference>
<dbReference type="AlphaFoldDB" id="A0AAD5SAF0"/>